<dbReference type="KEGG" id="orn:DV701_16160"/>
<dbReference type="Proteomes" id="UP000253790">
    <property type="component" value="Chromosome"/>
</dbReference>
<protein>
    <recommendedName>
        <fullName evidence="3">GntR family transcriptional regulator</fullName>
    </recommendedName>
</protein>
<evidence type="ECO:0008006" key="3">
    <source>
        <dbReference type="Google" id="ProtNLM"/>
    </source>
</evidence>
<organism evidence="1 2">
    <name type="scientific">Ornithinimicrobium avium</name>
    <dbReference type="NCBI Taxonomy" id="2283195"/>
    <lineage>
        <taxon>Bacteria</taxon>
        <taxon>Bacillati</taxon>
        <taxon>Actinomycetota</taxon>
        <taxon>Actinomycetes</taxon>
        <taxon>Micrococcales</taxon>
        <taxon>Ornithinimicrobiaceae</taxon>
        <taxon>Ornithinimicrobium</taxon>
    </lineage>
</organism>
<gene>
    <name evidence="1" type="ORF">DV701_16160</name>
</gene>
<dbReference type="EMBL" id="CP031229">
    <property type="protein sequence ID" value="AXH97440.1"/>
    <property type="molecule type" value="Genomic_DNA"/>
</dbReference>
<dbReference type="SUPFAM" id="SSF46785">
    <property type="entry name" value="Winged helix' DNA-binding domain"/>
    <property type="match status" value="1"/>
</dbReference>
<accession>A0A345NQY2</accession>
<dbReference type="AlphaFoldDB" id="A0A345NQY2"/>
<reference evidence="1 2" key="1">
    <citation type="submission" date="2018-07" db="EMBL/GenBank/DDBJ databases">
        <title>Complete genome sequencing of Ornithinimicrobium sp. AMA3305.</title>
        <authorList>
            <person name="Bae J.-W."/>
        </authorList>
    </citation>
    <scope>NUCLEOTIDE SEQUENCE [LARGE SCALE GENOMIC DNA]</scope>
    <source>
        <strain evidence="1 2">AMA3305</strain>
    </source>
</reference>
<dbReference type="Gene3D" id="1.10.10.10">
    <property type="entry name" value="Winged helix-like DNA-binding domain superfamily/Winged helix DNA-binding domain"/>
    <property type="match status" value="1"/>
</dbReference>
<proteinExistence type="predicted"/>
<evidence type="ECO:0000313" key="2">
    <source>
        <dbReference type="Proteomes" id="UP000253790"/>
    </source>
</evidence>
<evidence type="ECO:0000313" key="1">
    <source>
        <dbReference type="EMBL" id="AXH97440.1"/>
    </source>
</evidence>
<dbReference type="InterPro" id="IPR036388">
    <property type="entry name" value="WH-like_DNA-bd_sf"/>
</dbReference>
<dbReference type="InterPro" id="IPR036390">
    <property type="entry name" value="WH_DNA-bd_sf"/>
</dbReference>
<name>A0A345NQY2_9MICO</name>
<dbReference type="RefSeq" id="WP_114929810.1">
    <property type="nucleotide sequence ID" value="NZ_CP031229.1"/>
</dbReference>
<sequence length="69" mass="7618">MRTVLRAYAHLRDEGVIDLRRGRGAVVVAVPSMPAQVGAAVRDLVALARRHRIPLTHLHHALDHEGADR</sequence>
<keyword evidence="2" id="KW-1185">Reference proteome</keyword>